<gene>
    <name evidence="2" type="ORF">AA309_07415</name>
</gene>
<dbReference type="AlphaFoldDB" id="A0A0H1REP4"/>
<dbReference type="STRING" id="1225564.AA309_07415"/>
<comment type="caution">
    <text evidence="2">The sequence shown here is derived from an EMBL/GenBank/DDBJ whole genome shotgun (WGS) entry which is preliminary data.</text>
</comment>
<dbReference type="Proteomes" id="UP000035489">
    <property type="component" value="Unassembled WGS sequence"/>
</dbReference>
<accession>A0A0H1REP4</accession>
<dbReference type="PATRIC" id="fig|1225564.3.peg.2011"/>
<keyword evidence="3" id="KW-1185">Reference proteome</keyword>
<name>A0A0H1REP4_9HYPH</name>
<feature type="compositionally biased region" description="Basic residues" evidence="1">
    <location>
        <begin position="112"/>
        <end position="123"/>
    </location>
</feature>
<organism evidence="2 3">
    <name type="scientific">Microvirga vignae</name>
    <dbReference type="NCBI Taxonomy" id="1225564"/>
    <lineage>
        <taxon>Bacteria</taxon>
        <taxon>Pseudomonadati</taxon>
        <taxon>Pseudomonadota</taxon>
        <taxon>Alphaproteobacteria</taxon>
        <taxon>Hyphomicrobiales</taxon>
        <taxon>Methylobacteriaceae</taxon>
        <taxon>Microvirga</taxon>
    </lineage>
</organism>
<dbReference type="EMBL" id="LCYG01000018">
    <property type="protein sequence ID" value="KLK93675.1"/>
    <property type="molecule type" value="Genomic_DNA"/>
</dbReference>
<evidence type="ECO:0000256" key="1">
    <source>
        <dbReference type="SAM" id="MobiDB-lite"/>
    </source>
</evidence>
<sequence length="140" mass="15676">MKNKQYHEIIVRIDEDRKAVVGVLLASTCKTCWLYAEDYEAIIANYELASWVLNSAGEGKPAYVRFKHQGKLITVARLILDAPARTAVKHKDKNTLNLRQSNLWLDHGGGGVRKKPKTSKKPKFQPLGSGLHIPVRASND</sequence>
<feature type="region of interest" description="Disordered" evidence="1">
    <location>
        <begin position="107"/>
        <end position="140"/>
    </location>
</feature>
<evidence type="ECO:0000313" key="2">
    <source>
        <dbReference type="EMBL" id="KLK93675.1"/>
    </source>
</evidence>
<proteinExistence type="predicted"/>
<protein>
    <submittedName>
        <fullName evidence="2">Uncharacterized protein</fullName>
    </submittedName>
</protein>
<reference evidence="2 3" key="1">
    <citation type="submission" date="2015-05" db="EMBL/GenBank/DDBJ databases">
        <title>Draft genome sequence of Microvirga vignae strain BR3299, a novel nitrogen fixing bacteria isolated from Brazil semi-aired region.</title>
        <authorList>
            <person name="Zilli J.E."/>
            <person name="Passos S.R."/>
            <person name="Leite J."/>
            <person name="Baldani J.I."/>
            <person name="Xavier G.R."/>
            <person name="Rumjaneck N.G."/>
            <person name="Simoes-Araujo J.L."/>
        </authorList>
    </citation>
    <scope>NUCLEOTIDE SEQUENCE [LARGE SCALE GENOMIC DNA]</scope>
    <source>
        <strain evidence="2 3">BR3299</strain>
    </source>
</reference>
<evidence type="ECO:0000313" key="3">
    <source>
        <dbReference type="Proteomes" id="UP000035489"/>
    </source>
</evidence>